<accession>A0A7Y7LXM8</accession>
<evidence type="ECO:0000313" key="3">
    <source>
        <dbReference type="Proteomes" id="UP000543556"/>
    </source>
</evidence>
<protein>
    <submittedName>
        <fullName evidence="2">DUF2550 domain-containing protein</fullName>
    </submittedName>
</protein>
<keyword evidence="1" id="KW-1133">Transmembrane helix</keyword>
<proteinExistence type="predicted"/>
<feature type="transmembrane region" description="Helical" evidence="1">
    <location>
        <begin position="6"/>
        <end position="27"/>
    </location>
</feature>
<organism evidence="2 3">
    <name type="scientific">Arthrobacter wenxiniae</name>
    <dbReference type="NCBI Taxonomy" id="2713570"/>
    <lineage>
        <taxon>Bacteria</taxon>
        <taxon>Bacillati</taxon>
        <taxon>Actinomycetota</taxon>
        <taxon>Actinomycetes</taxon>
        <taxon>Micrococcales</taxon>
        <taxon>Micrococcaceae</taxon>
        <taxon>Arthrobacter</taxon>
    </lineage>
</organism>
<dbReference type="Proteomes" id="UP000543556">
    <property type="component" value="Unassembled WGS sequence"/>
</dbReference>
<dbReference type="EMBL" id="JAAMFM010000003">
    <property type="protein sequence ID" value="NVM94042.1"/>
    <property type="molecule type" value="Genomic_DNA"/>
</dbReference>
<dbReference type="AlphaFoldDB" id="A0A7Y7LXM8"/>
<dbReference type="RefSeq" id="WP_176633770.1">
    <property type="nucleotide sequence ID" value="NZ_JAAMFM010000003.1"/>
</dbReference>
<keyword evidence="1" id="KW-0472">Membrane</keyword>
<dbReference type="InterPro" id="IPR019675">
    <property type="entry name" value="DUF2550"/>
</dbReference>
<gene>
    <name evidence="2" type="ORF">G6034_03775</name>
</gene>
<dbReference type="Pfam" id="PF10739">
    <property type="entry name" value="DUF2550"/>
    <property type="match status" value="1"/>
</dbReference>
<evidence type="ECO:0000313" key="2">
    <source>
        <dbReference type="EMBL" id="NVM94042.1"/>
    </source>
</evidence>
<keyword evidence="1" id="KW-0812">Transmembrane</keyword>
<sequence>MNELGIPFIVLAAIFLLVIMALCLFGVRRFQLRRALGTVDASIRVRGNRWQMGVCRYQESDLEWFRLLSLSPIPRRRMVRSAIELVGRRQPTETELTRVPPDTVIVTLSYKGEEVLLAMKFGAYAGLSSWLEAGPVVGIGTWR</sequence>
<comment type="caution">
    <text evidence="2">The sequence shown here is derived from an EMBL/GenBank/DDBJ whole genome shotgun (WGS) entry which is preliminary data.</text>
</comment>
<name>A0A7Y7LXM8_9MICC</name>
<evidence type="ECO:0000256" key="1">
    <source>
        <dbReference type="SAM" id="Phobius"/>
    </source>
</evidence>
<reference evidence="2 3" key="1">
    <citation type="submission" date="2020-02" db="EMBL/GenBank/DDBJ databases">
        <title>Genome sequence of strain AETb3-4.</title>
        <authorList>
            <person name="Gao J."/>
            <person name="Zhang X."/>
        </authorList>
    </citation>
    <scope>NUCLEOTIDE SEQUENCE [LARGE SCALE GENOMIC DNA]</scope>
    <source>
        <strain evidence="2 3">AETb3-4</strain>
    </source>
</reference>
<keyword evidence="3" id="KW-1185">Reference proteome</keyword>